<dbReference type="RefSeq" id="WP_073157674.1">
    <property type="nucleotide sequence ID" value="NZ_FQVL01000016.1"/>
</dbReference>
<evidence type="ECO:0000259" key="1">
    <source>
        <dbReference type="Pfam" id="PF01909"/>
    </source>
</evidence>
<proteinExistence type="predicted"/>
<dbReference type="EMBL" id="FQVL01000016">
    <property type="protein sequence ID" value="SHF34534.1"/>
    <property type="molecule type" value="Genomic_DNA"/>
</dbReference>
<keyword evidence="3" id="KW-1185">Reference proteome</keyword>
<dbReference type="SUPFAM" id="SSF81301">
    <property type="entry name" value="Nucleotidyltransferase"/>
    <property type="match status" value="1"/>
</dbReference>
<dbReference type="Proteomes" id="UP000184476">
    <property type="component" value="Unassembled WGS sequence"/>
</dbReference>
<sequence>MIEGEVKEVVKQYFERNLMNQSAYKYLGSQIEKALLLVVGSYSSGMAHSQSDLDIEMIVSDEAYKEMLLISGSPKALWVHDEEYSILVDIKVRSYSWLEKKLNGDPEFLWVYEQAICIQDPGLFKSWIDESRKLFKEKLDQYIFNSYKDLKIGVTLDDQKDLLGRYLIKAKTIEAALVIPLLLNELPYPYPKWQTWWLMKHVDIGEKIVGMCELFTTRDQTYRTILHLINDLLVQKGHGELTKDFWRKL</sequence>
<dbReference type="GO" id="GO:0016779">
    <property type="term" value="F:nucleotidyltransferase activity"/>
    <property type="evidence" value="ECO:0007669"/>
    <property type="project" value="InterPro"/>
</dbReference>
<dbReference type="Gene3D" id="3.30.460.10">
    <property type="entry name" value="Beta Polymerase, domain 2"/>
    <property type="match status" value="1"/>
</dbReference>
<name>A0A1M5AWA9_9BACL</name>
<feature type="domain" description="Polymerase nucleotidyl transferase" evidence="1">
    <location>
        <begin position="31"/>
        <end position="89"/>
    </location>
</feature>
<reference evidence="2 3" key="1">
    <citation type="submission" date="2016-11" db="EMBL/GenBank/DDBJ databases">
        <authorList>
            <person name="Jaros S."/>
            <person name="Januszkiewicz K."/>
            <person name="Wedrychowicz H."/>
        </authorList>
    </citation>
    <scope>NUCLEOTIDE SEQUENCE [LARGE SCALE GENOMIC DNA]</scope>
    <source>
        <strain evidence="2 3">DSM 44666</strain>
    </source>
</reference>
<dbReference type="InterPro" id="IPR043519">
    <property type="entry name" value="NT_sf"/>
</dbReference>
<dbReference type="AlphaFoldDB" id="A0A1M5AWA9"/>
<accession>A0A1M5AWA9</accession>
<dbReference type="Pfam" id="PF01909">
    <property type="entry name" value="NTP_transf_2"/>
    <property type="match status" value="1"/>
</dbReference>
<dbReference type="InterPro" id="IPR002934">
    <property type="entry name" value="Polymerase_NTP_transf_dom"/>
</dbReference>
<evidence type="ECO:0000313" key="3">
    <source>
        <dbReference type="Proteomes" id="UP000184476"/>
    </source>
</evidence>
<gene>
    <name evidence="2" type="ORF">SAMN05444392_11640</name>
</gene>
<organism evidence="2 3">
    <name type="scientific">Seinonella peptonophila</name>
    <dbReference type="NCBI Taxonomy" id="112248"/>
    <lineage>
        <taxon>Bacteria</taxon>
        <taxon>Bacillati</taxon>
        <taxon>Bacillota</taxon>
        <taxon>Bacilli</taxon>
        <taxon>Bacillales</taxon>
        <taxon>Thermoactinomycetaceae</taxon>
        <taxon>Seinonella</taxon>
    </lineage>
</organism>
<evidence type="ECO:0000313" key="2">
    <source>
        <dbReference type="EMBL" id="SHF34534.1"/>
    </source>
</evidence>
<keyword evidence="2" id="KW-0808">Transferase</keyword>
<protein>
    <submittedName>
        <fullName evidence="2">Nucleotidyltransferase domain-containing protein</fullName>
    </submittedName>
</protein>